<feature type="transmembrane region" description="Helical" evidence="1">
    <location>
        <begin position="37"/>
        <end position="59"/>
    </location>
</feature>
<feature type="transmembrane region" description="Helical" evidence="1">
    <location>
        <begin position="144"/>
        <end position="164"/>
    </location>
</feature>
<feature type="transmembrane region" description="Helical" evidence="1">
    <location>
        <begin position="65"/>
        <end position="83"/>
    </location>
</feature>
<accession>A0AAJ5WXQ6</accession>
<gene>
    <name evidence="2" type="ORF">P0Y50_07950</name>
</gene>
<feature type="transmembrane region" description="Helical" evidence="1">
    <location>
        <begin position="111"/>
        <end position="132"/>
    </location>
</feature>
<sequence length="192" mass="20003">MSPELTTTLWTVPVLAGALCAAQLLRRAWNDRTASRPGWIIAGWSAVAVATLFSALVLGGARGPFIAWTLVSVAALAIVARGVQVRAARERAERGLAPEPSDRVSKAWRGWLRALLAGPLGMIAAMGMAIAFVAFCPGAAQTRLILGGLMVPVLWGGAMAWTLADDKILRATAVLIGVAVATFTAAVLKGFS</sequence>
<organism evidence="2 3">
    <name type="scientific">Candidatus Brevundimonas colombiensis</name>
    <dbReference type="NCBI Taxonomy" id="3121376"/>
    <lineage>
        <taxon>Bacteria</taxon>
        <taxon>Pseudomonadati</taxon>
        <taxon>Pseudomonadota</taxon>
        <taxon>Alphaproteobacteria</taxon>
        <taxon>Caulobacterales</taxon>
        <taxon>Caulobacteraceae</taxon>
        <taxon>Brevundimonas</taxon>
    </lineage>
</organism>
<protein>
    <submittedName>
        <fullName evidence="2">Uncharacterized protein</fullName>
    </submittedName>
</protein>
<dbReference type="EMBL" id="CP119326">
    <property type="protein sequence ID" value="WEK38487.1"/>
    <property type="molecule type" value="Genomic_DNA"/>
</dbReference>
<dbReference type="AlphaFoldDB" id="A0AAJ5WXQ6"/>
<dbReference type="Proteomes" id="UP001213664">
    <property type="component" value="Chromosome"/>
</dbReference>
<keyword evidence="1" id="KW-0472">Membrane</keyword>
<evidence type="ECO:0000313" key="3">
    <source>
        <dbReference type="Proteomes" id="UP001213664"/>
    </source>
</evidence>
<feature type="transmembrane region" description="Helical" evidence="1">
    <location>
        <begin position="171"/>
        <end position="191"/>
    </location>
</feature>
<keyword evidence="1" id="KW-0812">Transmembrane</keyword>
<evidence type="ECO:0000313" key="2">
    <source>
        <dbReference type="EMBL" id="WEK38487.1"/>
    </source>
</evidence>
<evidence type="ECO:0000256" key="1">
    <source>
        <dbReference type="SAM" id="Phobius"/>
    </source>
</evidence>
<feature type="transmembrane region" description="Helical" evidence="1">
    <location>
        <begin position="6"/>
        <end position="25"/>
    </location>
</feature>
<reference evidence="2" key="1">
    <citation type="submission" date="2023-03" db="EMBL/GenBank/DDBJ databases">
        <title>Andean soil-derived lignocellulolytic bacterial consortium as a source of novel taxa and putative plastic-active enzymes.</title>
        <authorList>
            <person name="Diaz-Garcia L."/>
            <person name="Chuvochina M."/>
            <person name="Feuerriegel G."/>
            <person name="Bunk B."/>
            <person name="Sproer C."/>
            <person name="Streit W.R."/>
            <person name="Rodriguez L.M."/>
            <person name="Overmann J."/>
            <person name="Jimenez D.J."/>
        </authorList>
    </citation>
    <scope>NUCLEOTIDE SEQUENCE</scope>
    <source>
        <strain evidence="2">MAG 833</strain>
    </source>
</reference>
<name>A0AAJ5WXQ6_9CAUL</name>
<keyword evidence="1" id="KW-1133">Transmembrane helix</keyword>
<proteinExistence type="predicted"/>